<dbReference type="EMBL" id="VWMK01000014">
    <property type="protein sequence ID" value="KAA3762944.1"/>
    <property type="molecule type" value="Genomic_DNA"/>
</dbReference>
<dbReference type="InterPro" id="IPR015943">
    <property type="entry name" value="WD40/YVTN_repeat-like_dom_sf"/>
</dbReference>
<dbReference type="AlphaFoldDB" id="A0A7J4XH16"/>
<comment type="caution">
    <text evidence="2">The sequence shown here is derived from an EMBL/GenBank/DDBJ whole genome shotgun (WGS) entry which is preliminary data.</text>
</comment>
<proteinExistence type="predicted"/>
<dbReference type="InterPro" id="IPR026444">
    <property type="entry name" value="Secre_tail"/>
</dbReference>
<dbReference type="InterPro" id="IPR011047">
    <property type="entry name" value="Quinoprotein_ADH-like_sf"/>
</dbReference>
<dbReference type="SUPFAM" id="SSF50998">
    <property type="entry name" value="Quinoprotein alcohol dehydrogenase-like"/>
    <property type="match status" value="1"/>
</dbReference>
<dbReference type="SUPFAM" id="SSF49373">
    <property type="entry name" value="Invasin/intimin cell-adhesion fragments"/>
    <property type="match status" value="2"/>
</dbReference>
<dbReference type="InterPro" id="IPR031815">
    <property type="entry name" value="DUF5074"/>
</dbReference>
<accession>A0A7J4XH16</accession>
<evidence type="ECO:0000313" key="2">
    <source>
        <dbReference type="EMBL" id="KAA3762944.1"/>
    </source>
</evidence>
<dbReference type="Pfam" id="PF16819">
    <property type="entry name" value="DUF5074"/>
    <property type="match status" value="1"/>
</dbReference>
<evidence type="ECO:0000259" key="1">
    <source>
        <dbReference type="Pfam" id="PF02368"/>
    </source>
</evidence>
<evidence type="ECO:0000313" key="3">
    <source>
        <dbReference type="Proteomes" id="UP000422221"/>
    </source>
</evidence>
<dbReference type="Pfam" id="PF02368">
    <property type="entry name" value="Big_2"/>
    <property type="match status" value="1"/>
</dbReference>
<dbReference type="RefSeq" id="WP_130059368.1">
    <property type="nucleotide sequence ID" value="NZ_CP081902.1"/>
</dbReference>
<dbReference type="Gene3D" id="2.130.10.10">
    <property type="entry name" value="YVTN repeat-like/Quinoprotein amine dehydrogenase"/>
    <property type="match status" value="1"/>
</dbReference>
<dbReference type="Proteomes" id="UP000422221">
    <property type="component" value="Unassembled WGS sequence"/>
</dbReference>
<sequence>MKNILFLFLAITVCATIQGGVLSERQIITEETSVSGQFTSNEPTTISVTLPETLNTILSDEPPTITAIISGETDMPKGYNLSWYICDKNGNTDTSKTILTQVSKGSDGKKGTLVFAGGIGITYIKAVIIDKNTWIKYESNLCCVTVGAPKKAITDLRFEKEMITAGIRENIVNQLIISPQDATFTQISYESSNSEIVQVTKTGTVTTKETEGQATITAKSLYPTGENAIIASYTVNVTNNHPVTEIQLGTDGKIEIEYKDIYRPTPIILPENATVKKVKYTIKDNEIASFYQDNIVAHKIGETTLTATAQDNSGVSVTVRLIVKDLDRTPYDGYQDGTFILNEAWYGHENGDMNFLTKDQELMYRVYERENKGEAFGATSCYGIVYGGNLYVTSKQEEDAGDPNPGGGRLVIMDAKTLKKIKGFETIGGGDGRSIVGVNPNKIYLGTTKGVVVFDVKNMKVGNIIEGTQGIDLYNGQIGDMIKAGKYVFAIQQDKGTNIIDTETDQLIKCIENVNIQGITQSFDGNVWLASSTTLDCLNPETLEIEETLNLPQGAEITCSWGAWRPTPFCASRTKNNLYWNGGSNIMEGGSNYYCYEIGTEINNLKPLFTISELEGSAPETKQTTYGTLRYDDRTDELLIMTTQSGGSTNYEHNWIHIVNGTSGELKKTLKLKQYYWFQAIPIFPDKYAPEINNLEESLSLKINDGTQKINLAGKITDKDNLAYNITKTLKNIGNETIATATLENNLLVITPKSAGETTITLAVESNGVITEQPIHITVSKGTGINDIETPKAVYSKDNQIIIYGYEGYQFVLYDESGKAVSTFQSTNKNFSIKPNIPSGLYILKGNNATECISYKVML</sequence>
<gene>
    <name evidence="2" type="ORF">F3F73_14425</name>
</gene>
<name>A0A7J4XH16_9BACE</name>
<dbReference type="NCBIfam" id="TIGR04183">
    <property type="entry name" value="Por_Secre_tail"/>
    <property type="match status" value="1"/>
</dbReference>
<dbReference type="Gene3D" id="2.60.40.1080">
    <property type="match status" value="2"/>
</dbReference>
<protein>
    <submittedName>
        <fullName evidence="2">DUF5074 domain-containing protein</fullName>
    </submittedName>
</protein>
<feature type="domain" description="BIG2" evidence="1">
    <location>
        <begin position="176"/>
        <end position="218"/>
    </location>
</feature>
<dbReference type="InterPro" id="IPR003343">
    <property type="entry name" value="Big_2"/>
</dbReference>
<dbReference type="InterPro" id="IPR008964">
    <property type="entry name" value="Invasin/intimin_cell_adhesion"/>
</dbReference>
<organism evidence="2 3">
    <name type="scientific">Bacteroides salyersiae</name>
    <dbReference type="NCBI Taxonomy" id="291644"/>
    <lineage>
        <taxon>Bacteria</taxon>
        <taxon>Pseudomonadati</taxon>
        <taxon>Bacteroidota</taxon>
        <taxon>Bacteroidia</taxon>
        <taxon>Bacteroidales</taxon>
        <taxon>Bacteroidaceae</taxon>
        <taxon>Bacteroides</taxon>
    </lineage>
</organism>
<reference evidence="2 3" key="1">
    <citation type="journal article" date="2019" name="Nat. Med.">
        <title>A library of human gut bacterial isolates paired with longitudinal multiomics data enables mechanistic microbiome research.</title>
        <authorList>
            <person name="Poyet M."/>
            <person name="Groussin M."/>
            <person name="Gibbons S.M."/>
            <person name="Avila-Pacheco J."/>
            <person name="Jiang X."/>
            <person name="Kearney S.M."/>
            <person name="Perrotta A.R."/>
            <person name="Berdy B."/>
            <person name="Zhao S."/>
            <person name="Lieberman T.D."/>
            <person name="Swanson P.K."/>
            <person name="Smith M."/>
            <person name="Roesemann S."/>
            <person name="Alexander J.E."/>
            <person name="Rich S.A."/>
            <person name="Livny J."/>
            <person name="Vlamakis H."/>
            <person name="Clish C."/>
            <person name="Bullock K."/>
            <person name="Deik A."/>
            <person name="Scott J."/>
            <person name="Pierce K.A."/>
            <person name="Xavier R.J."/>
            <person name="Alm E.J."/>
        </authorList>
    </citation>
    <scope>NUCLEOTIDE SEQUENCE [LARGE SCALE GENOMIC DNA]</scope>
    <source>
        <strain evidence="2 3">BIOML-A10</strain>
    </source>
</reference>